<sequence>MSPSGAADLSPNCTSNKPTLNDTHGSCNKTEQASLMGYPVSCRSPIAVWLRSIITTRIPRPIEMVQRSGYLTAKDRPYHMVGPGTSCHQSCTPPTANQGCKRVTLLVSPAAI</sequence>
<accession>A0ACC2U8I9</accession>
<proteinExistence type="predicted"/>
<evidence type="ECO:0000313" key="1">
    <source>
        <dbReference type="EMBL" id="KAJ9083178.1"/>
    </source>
</evidence>
<gene>
    <name evidence="1" type="ORF">DSO57_1037326</name>
</gene>
<comment type="caution">
    <text evidence="1">The sequence shown here is derived from an EMBL/GenBank/DDBJ whole genome shotgun (WGS) entry which is preliminary data.</text>
</comment>
<reference evidence="1" key="1">
    <citation type="submission" date="2022-04" db="EMBL/GenBank/DDBJ databases">
        <title>Genome of the entomopathogenic fungus Entomophthora muscae.</title>
        <authorList>
            <person name="Elya C."/>
            <person name="Lovett B.R."/>
            <person name="Lee E."/>
            <person name="Macias A.M."/>
            <person name="Hajek A.E."/>
            <person name="De Bivort B.L."/>
            <person name="Kasson M.T."/>
            <person name="De Fine Licht H.H."/>
            <person name="Stajich J.E."/>
        </authorList>
    </citation>
    <scope>NUCLEOTIDE SEQUENCE</scope>
    <source>
        <strain evidence="1">Berkeley</strain>
    </source>
</reference>
<protein>
    <submittedName>
        <fullName evidence="1">Uncharacterized protein</fullName>
    </submittedName>
</protein>
<organism evidence="1 2">
    <name type="scientific">Entomophthora muscae</name>
    <dbReference type="NCBI Taxonomy" id="34485"/>
    <lineage>
        <taxon>Eukaryota</taxon>
        <taxon>Fungi</taxon>
        <taxon>Fungi incertae sedis</taxon>
        <taxon>Zoopagomycota</taxon>
        <taxon>Entomophthoromycotina</taxon>
        <taxon>Entomophthoromycetes</taxon>
        <taxon>Entomophthorales</taxon>
        <taxon>Entomophthoraceae</taxon>
        <taxon>Entomophthora</taxon>
    </lineage>
</organism>
<dbReference type="EMBL" id="QTSX02001105">
    <property type="protein sequence ID" value="KAJ9083178.1"/>
    <property type="molecule type" value="Genomic_DNA"/>
</dbReference>
<evidence type="ECO:0000313" key="2">
    <source>
        <dbReference type="Proteomes" id="UP001165960"/>
    </source>
</evidence>
<keyword evidence="2" id="KW-1185">Reference proteome</keyword>
<name>A0ACC2U8I9_9FUNG</name>
<dbReference type="Proteomes" id="UP001165960">
    <property type="component" value="Unassembled WGS sequence"/>
</dbReference>